<dbReference type="Proteomes" id="UP000298327">
    <property type="component" value="Unassembled WGS sequence"/>
</dbReference>
<keyword evidence="4" id="KW-1185">Reference proteome</keyword>
<keyword evidence="2" id="KW-0732">Signal</keyword>
<sequence length="484" mass="55202">MRFAILLFFVLGAQASWFGSDQPTYQGWNTQQLSQWLEQHNIPVPSAPSQKELQDLVKSNWNAAQQHGSDSYNSAQHAFQNVKEAAFDSWDESTLRQFLLDQGVVAPSGPREKLVQLAKQHYREYASSLSSLSYHASTGIYGSPAYQATQSISSAIAAATNEVSRQLDDSKDYVYSTWDDNKLRSWLEQQGVLKSKQQATRDDMLRLMRENYAKISTQPVWDAWSDSYLHHWLESHHITTSDETPSRPSLLERMKLYYYDVTQKVWHSWSDSELHSWLVNHDLVKSDAQVNRDKLEKLVADNFAHAQDTIWSAWRDADIRQWLVDNGHIAEKKAQSLNRDELVKLINSKYNDVSRRTAPYLSWPDARLRAYLREHGLSEDALPTSRPDLLQEARIRYTQTTNRAEAIFQKLLQLLNTGIEGVEEKLAQAYEILSGAGERAKERTKGTAGWADEKRKVKAEQAEASLSSLSAEASGEAAKHKTEL</sequence>
<dbReference type="InterPro" id="IPR018803">
    <property type="entry name" value="Ish1/Msc1-like"/>
</dbReference>
<dbReference type="AlphaFoldDB" id="A0A4Y9XYZ8"/>
<evidence type="ECO:0000256" key="1">
    <source>
        <dbReference type="SAM" id="MobiDB-lite"/>
    </source>
</evidence>
<reference evidence="3 4" key="1">
    <citation type="submission" date="2019-02" db="EMBL/GenBank/DDBJ databases">
        <title>Genome sequencing of the rare red list fungi Dentipellis fragilis.</title>
        <authorList>
            <person name="Buettner E."/>
            <person name="Kellner H."/>
        </authorList>
    </citation>
    <scope>NUCLEOTIDE SEQUENCE [LARGE SCALE GENOMIC DNA]</scope>
    <source>
        <strain evidence="3 4">DSM 105465</strain>
    </source>
</reference>
<dbReference type="STRING" id="205917.A0A4Y9XYZ8"/>
<accession>A0A4Y9XYZ8</accession>
<feature type="region of interest" description="Disordered" evidence="1">
    <location>
        <begin position="462"/>
        <end position="484"/>
    </location>
</feature>
<evidence type="ECO:0000313" key="3">
    <source>
        <dbReference type="EMBL" id="TFY55022.1"/>
    </source>
</evidence>
<proteinExistence type="predicted"/>
<feature type="compositionally biased region" description="Low complexity" evidence="1">
    <location>
        <begin position="462"/>
        <end position="476"/>
    </location>
</feature>
<feature type="chain" id="PRO_5021220835" evidence="2">
    <location>
        <begin position="16"/>
        <end position="484"/>
    </location>
</feature>
<comment type="caution">
    <text evidence="3">The sequence shown here is derived from an EMBL/GenBank/DDBJ whole genome shotgun (WGS) entry which is preliminary data.</text>
</comment>
<evidence type="ECO:0000256" key="2">
    <source>
        <dbReference type="SAM" id="SignalP"/>
    </source>
</evidence>
<feature type="signal peptide" evidence="2">
    <location>
        <begin position="1"/>
        <end position="15"/>
    </location>
</feature>
<dbReference type="EMBL" id="SEOQ01000961">
    <property type="protein sequence ID" value="TFY55022.1"/>
    <property type="molecule type" value="Genomic_DNA"/>
</dbReference>
<dbReference type="Pfam" id="PF10281">
    <property type="entry name" value="Ish1"/>
    <property type="match status" value="4"/>
</dbReference>
<gene>
    <name evidence="3" type="ORF">EVG20_g9470</name>
</gene>
<dbReference type="OrthoDB" id="2527403at2759"/>
<name>A0A4Y9XYZ8_9AGAM</name>
<organism evidence="3 4">
    <name type="scientific">Dentipellis fragilis</name>
    <dbReference type="NCBI Taxonomy" id="205917"/>
    <lineage>
        <taxon>Eukaryota</taxon>
        <taxon>Fungi</taxon>
        <taxon>Dikarya</taxon>
        <taxon>Basidiomycota</taxon>
        <taxon>Agaricomycotina</taxon>
        <taxon>Agaricomycetes</taxon>
        <taxon>Russulales</taxon>
        <taxon>Hericiaceae</taxon>
        <taxon>Dentipellis</taxon>
    </lineage>
</organism>
<protein>
    <submittedName>
        <fullName evidence="3">Uncharacterized protein</fullName>
    </submittedName>
</protein>
<evidence type="ECO:0000313" key="4">
    <source>
        <dbReference type="Proteomes" id="UP000298327"/>
    </source>
</evidence>